<accession>A0A9W8DR90</accession>
<dbReference type="SUPFAM" id="SSF46565">
    <property type="entry name" value="Chaperone J-domain"/>
    <property type="match status" value="1"/>
</dbReference>
<dbReference type="OrthoDB" id="10445045at2759"/>
<organism evidence="1 2">
    <name type="scientific">Mycoemilia scoparia</name>
    <dbReference type="NCBI Taxonomy" id="417184"/>
    <lineage>
        <taxon>Eukaryota</taxon>
        <taxon>Fungi</taxon>
        <taxon>Fungi incertae sedis</taxon>
        <taxon>Zoopagomycota</taxon>
        <taxon>Kickxellomycotina</taxon>
        <taxon>Kickxellomycetes</taxon>
        <taxon>Kickxellales</taxon>
        <taxon>Kickxellaceae</taxon>
        <taxon>Mycoemilia</taxon>
    </lineage>
</organism>
<dbReference type="PANTHER" id="PTHR43888">
    <property type="entry name" value="DNAJ-LIKE-2, ISOFORM A-RELATED"/>
    <property type="match status" value="1"/>
</dbReference>
<reference evidence="1" key="1">
    <citation type="submission" date="2022-07" db="EMBL/GenBank/DDBJ databases">
        <title>Phylogenomic reconstructions and comparative analyses of Kickxellomycotina fungi.</title>
        <authorList>
            <person name="Reynolds N.K."/>
            <person name="Stajich J.E."/>
            <person name="Barry K."/>
            <person name="Grigoriev I.V."/>
            <person name="Crous P."/>
            <person name="Smith M.E."/>
        </authorList>
    </citation>
    <scope>NUCLEOTIDE SEQUENCE</scope>
    <source>
        <strain evidence="1">NBRC 100468</strain>
    </source>
</reference>
<evidence type="ECO:0000313" key="1">
    <source>
        <dbReference type="EMBL" id="KAJ1914397.1"/>
    </source>
</evidence>
<protein>
    <submittedName>
        <fullName evidence="1">Uncharacterized protein</fullName>
    </submittedName>
</protein>
<comment type="caution">
    <text evidence="1">The sequence shown here is derived from an EMBL/GenBank/DDBJ whole genome shotgun (WGS) entry which is preliminary data.</text>
</comment>
<dbReference type="GO" id="GO:0030544">
    <property type="term" value="F:Hsp70 protein binding"/>
    <property type="evidence" value="ECO:0007669"/>
    <property type="project" value="InterPro"/>
</dbReference>
<dbReference type="InterPro" id="IPR036869">
    <property type="entry name" value="J_dom_sf"/>
</dbReference>
<name>A0A9W8DR90_9FUNG</name>
<gene>
    <name evidence="1" type="ORF">H4219_004815</name>
</gene>
<sequence>MKGPTTLESANPWYIDFYGWLGVSPTATKEDLQRAYVPWAFLASTEDPRMRVTVRKKIHAYQVLSNPGRLSVYTRVKRARTYFLKERSQVGYHGELKQKLESHSQKDTDDTLPYWSKIIGDGNQSSEENYHYIKLHEELLFYQKHLKDSRLCQDFYEHCIVFDQKTQGEIQSKQAHDSEIVATLKLRQDIFYTGMVETDPVHQLKVCPDCNGRSPLTYCRPCSSCFPKMKKYRIRKVGFIDTDDDCSDDIDEFEYGADLFSGPSKARINSFQPQLTPNTGGLAPCYICQGLGDVLICPYVCNTCSGTGSVWVERKHIVNVSGMASGDRIFIKDGGHEVLVFPKDKPIHDSCITSTVGPLILVLDELPNKNYRRICDDLFCEIKLGHSIAENGGHFYMNFLGNEIIAVQVPPKELLGSLLVPQKQYTGKGPRGPITLCCGKISNKGMPRFKTKNEYGDLFIRFHLYSDSDQRFKDVESGNKSARGRSKSFDWYRSNKTSSENTRSSMSLPNNMWHTLEPIL</sequence>
<proteinExistence type="predicted"/>
<keyword evidence="2" id="KW-1185">Reference proteome</keyword>
<dbReference type="GO" id="GO:0006457">
    <property type="term" value="P:protein folding"/>
    <property type="evidence" value="ECO:0007669"/>
    <property type="project" value="InterPro"/>
</dbReference>
<dbReference type="InterPro" id="IPR044713">
    <property type="entry name" value="DNJA1/2-like"/>
</dbReference>
<dbReference type="Proteomes" id="UP001150538">
    <property type="component" value="Unassembled WGS sequence"/>
</dbReference>
<dbReference type="Gene3D" id="2.60.260.20">
    <property type="entry name" value="Urease metallochaperone UreE, N-terminal domain"/>
    <property type="match status" value="1"/>
</dbReference>
<dbReference type="EMBL" id="JANBPU010000200">
    <property type="protein sequence ID" value="KAJ1914397.1"/>
    <property type="molecule type" value="Genomic_DNA"/>
</dbReference>
<evidence type="ECO:0000313" key="2">
    <source>
        <dbReference type="Proteomes" id="UP001150538"/>
    </source>
</evidence>
<dbReference type="AlphaFoldDB" id="A0A9W8DR90"/>